<protein>
    <submittedName>
        <fullName evidence="1">Uncharacterized protein</fullName>
    </submittedName>
</protein>
<gene>
    <name evidence="1" type="ORF">RF11_01314</name>
</gene>
<comment type="caution">
    <text evidence="1">The sequence shown here is derived from an EMBL/GenBank/DDBJ whole genome shotgun (WGS) entry which is preliminary data.</text>
</comment>
<dbReference type="Proteomes" id="UP000031668">
    <property type="component" value="Unassembled WGS sequence"/>
</dbReference>
<dbReference type="EMBL" id="JWZT01003317">
    <property type="protein sequence ID" value="KII67063.1"/>
    <property type="molecule type" value="Genomic_DNA"/>
</dbReference>
<evidence type="ECO:0000313" key="2">
    <source>
        <dbReference type="Proteomes" id="UP000031668"/>
    </source>
</evidence>
<organism evidence="1 2">
    <name type="scientific">Thelohanellus kitauei</name>
    <name type="common">Myxosporean</name>
    <dbReference type="NCBI Taxonomy" id="669202"/>
    <lineage>
        <taxon>Eukaryota</taxon>
        <taxon>Metazoa</taxon>
        <taxon>Cnidaria</taxon>
        <taxon>Myxozoa</taxon>
        <taxon>Myxosporea</taxon>
        <taxon>Bivalvulida</taxon>
        <taxon>Platysporina</taxon>
        <taxon>Myxobolidae</taxon>
        <taxon>Thelohanellus</taxon>
    </lineage>
</organism>
<keyword evidence="2" id="KW-1185">Reference proteome</keyword>
<name>A0A0C2JD00_THEKT</name>
<evidence type="ECO:0000313" key="1">
    <source>
        <dbReference type="EMBL" id="KII67063.1"/>
    </source>
</evidence>
<proteinExistence type="predicted"/>
<accession>A0A0C2JD00</accession>
<reference evidence="1 2" key="1">
    <citation type="journal article" date="2014" name="Genome Biol. Evol.">
        <title>The genome of the myxosporean Thelohanellus kitauei shows adaptations to nutrient acquisition within its fish host.</title>
        <authorList>
            <person name="Yang Y."/>
            <person name="Xiong J."/>
            <person name="Zhou Z."/>
            <person name="Huo F."/>
            <person name="Miao W."/>
            <person name="Ran C."/>
            <person name="Liu Y."/>
            <person name="Zhang J."/>
            <person name="Feng J."/>
            <person name="Wang M."/>
            <person name="Wang M."/>
            <person name="Wang L."/>
            <person name="Yao B."/>
        </authorList>
    </citation>
    <scope>NUCLEOTIDE SEQUENCE [LARGE SCALE GENOMIC DNA]</scope>
    <source>
        <strain evidence="1">Wuqing</strain>
    </source>
</reference>
<sequence length="124" mass="14321">MTPLYQRPTNYIRVLWIFERFHSSMLISGLPMNMNPEPHVISDQMFDRFIRVFSIHIRKLSSPGCLDSKGDVLRTTLCPLCIQKNGALPEFHVSACDRVHFDKFLGTTSHGHQEEEPLIIKIII</sequence>
<dbReference type="AlphaFoldDB" id="A0A0C2JD00"/>